<keyword evidence="2" id="KW-0472">Membrane</keyword>
<reference evidence="4" key="2">
    <citation type="submission" date="2020-10" db="UniProtKB">
        <authorList>
            <consortium name="WormBaseParasite"/>
        </authorList>
    </citation>
    <scope>IDENTIFICATION</scope>
</reference>
<proteinExistence type="predicted"/>
<dbReference type="Proteomes" id="UP000492821">
    <property type="component" value="Unassembled WGS sequence"/>
</dbReference>
<keyword evidence="2" id="KW-0812">Transmembrane</keyword>
<protein>
    <submittedName>
        <fullName evidence="4">Secreted protein</fullName>
    </submittedName>
</protein>
<accession>A0A7E4UQ70</accession>
<keyword evidence="2" id="KW-1133">Transmembrane helix</keyword>
<feature type="region of interest" description="Disordered" evidence="1">
    <location>
        <begin position="25"/>
        <end position="92"/>
    </location>
</feature>
<feature type="transmembrane region" description="Helical" evidence="2">
    <location>
        <begin position="6"/>
        <end position="21"/>
    </location>
</feature>
<feature type="compositionally biased region" description="Pro residues" evidence="1">
    <location>
        <begin position="75"/>
        <end position="92"/>
    </location>
</feature>
<keyword evidence="3" id="KW-1185">Reference proteome</keyword>
<dbReference type="AlphaFoldDB" id="A0A7E4UQ70"/>
<evidence type="ECO:0000313" key="4">
    <source>
        <dbReference type="WBParaSite" id="Pan_g11491.t1"/>
    </source>
</evidence>
<sequence>MLLAVCLIPLACIAIIVYLYLRKGPKKAPKRPKVTEGQSDSTFNPSVTPAQYHLPRPPQDMHRGQHVEVGFAAYPSPPPPGPIVGPNPPYPA</sequence>
<reference evidence="3" key="1">
    <citation type="journal article" date="2013" name="Genetics">
        <title>The draft genome and transcriptome of Panagrellus redivivus are shaped by the harsh demands of a free-living lifestyle.</title>
        <authorList>
            <person name="Srinivasan J."/>
            <person name="Dillman A.R."/>
            <person name="Macchietto M.G."/>
            <person name="Heikkinen L."/>
            <person name="Lakso M."/>
            <person name="Fracchia K.M."/>
            <person name="Antoshechkin I."/>
            <person name="Mortazavi A."/>
            <person name="Wong G."/>
            <person name="Sternberg P.W."/>
        </authorList>
    </citation>
    <scope>NUCLEOTIDE SEQUENCE [LARGE SCALE GENOMIC DNA]</scope>
    <source>
        <strain evidence="3">MT8872</strain>
    </source>
</reference>
<evidence type="ECO:0000256" key="2">
    <source>
        <dbReference type="SAM" id="Phobius"/>
    </source>
</evidence>
<evidence type="ECO:0000313" key="3">
    <source>
        <dbReference type="Proteomes" id="UP000492821"/>
    </source>
</evidence>
<feature type="compositionally biased region" description="Polar residues" evidence="1">
    <location>
        <begin position="36"/>
        <end position="49"/>
    </location>
</feature>
<evidence type="ECO:0000256" key="1">
    <source>
        <dbReference type="SAM" id="MobiDB-lite"/>
    </source>
</evidence>
<name>A0A7E4UQ70_PANRE</name>
<dbReference type="WBParaSite" id="Pan_g11491.t1">
    <property type="protein sequence ID" value="Pan_g11491.t1"/>
    <property type="gene ID" value="Pan_g11491"/>
</dbReference>
<organism evidence="3 4">
    <name type="scientific">Panagrellus redivivus</name>
    <name type="common">Microworm</name>
    <dbReference type="NCBI Taxonomy" id="6233"/>
    <lineage>
        <taxon>Eukaryota</taxon>
        <taxon>Metazoa</taxon>
        <taxon>Ecdysozoa</taxon>
        <taxon>Nematoda</taxon>
        <taxon>Chromadorea</taxon>
        <taxon>Rhabditida</taxon>
        <taxon>Tylenchina</taxon>
        <taxon>Panagrolaimomorpha</taxon>
        <taxon>Panagrolaimoidea</taxon>
        <taxon>Panagrolaimidae</taxon>
        <taxon>Panagrellus</taxon>
    </lineage>
</organism>